<organism evidence="2 3">
    <name type="scientific">Crenichthys baileyi</name>
    <name type="common">White River springfish</name>
    <dbReference type="NCBI Taxonomy" id="28760"/>
    <lineage>
        <taxon>Eukaryota</taxon>
        <taxon>Metazoa</taxon>
        <taxon>Chordata</taxon>
        <taxon>Craniata</taxon>
        <taxon>Vertebrata</taxon>
        <taxon>Euteleostomi</taxon>
        <taxon>Actinopterygii</taxon>
        <taxon>Neopterygii</taxon>
        <taxon>Teleostei</taxon>
        <taxon>Neoteleostei</taxon>
        <taxon>Acanthomorphata</taxon>
        <taxon>Ovalentaria</taxon>
        <taxon>Atherinomorphae</taxon>
        <taxon>Cyprinodontiformes</taxon>
        <taxon>Goodeidae</taxon>
        <taxon>Crenichthys</taxon>
    </lineage>
</organism>
<gene>
    <name evidence="2" type="ORF">CRENBAI_004262</name>
</gene>
<dbReference type="Proteomes" id="UP001311232">
    <property type="component" value="Unassembled WGS sequence"/>
</dbReference>
<comment type="caution">
    <text evidence="2">The sequence shown here is derived from an EMBL/GenBank/DDBJ whole genome shotgun (WGS) entry which is preliminary data.</text>
</comment>
<evidence type="ECO:0000256" key="1">
    <source>
        <dbReference type="SAM" id="MobiDB-lite"/>
    </source>
</evidence>
<keyword evidence="3" id="KW-1185">Reference proteome</keyword>
<accession>A0AAV9RZ39</accession>
<feature type="region of interest" description="Disordered" evidence="1">
    <location>
        <begin position="1"/>
        <end position="26"/>
    </location>
</feature>
<evidence type="ECO:0000313" key="2">
    <source>
        <dbReference type="EMBL" id="KAK5614291.1"/>
    </source>
</evidence>
<dbReference type="EMBL" id="JAHHUM010001166">
    <property type="protein sequence ID" value="KAK5614291.1"/>
    <property type="molecule type" value="Genomic_DNA"/>
</dbReference>
<evidence type="ECO:0000313" key="3">
    <source>
        <dbReference type="Proteomes" id="UP001311232"/>
    </source>
</evidence>
<name>A0AAV9RZ39_9TELE</name>
<proteinExistence type="predicted"/>
<protein>
    <submittedName>
        <fullName evidence="2">Uncharacterized protein</fullName>
    </submittedName>
</protein>
<dbReference type="AlphaFoldDB" id="A0AAV9RZ39"/>
<reference evidence="2 3" key="1">
    <citation type="submission" date="2021-06" db="EMBL/GenBank/DDBJ databases">
        <authorList>
            <person name="Palmer J.M."/>
        </authorList>
    </citation>
    <scope>NUCLEOTIDE SEQUENCE [LARGE SCALE GENOMIC DNA]</scope>
    <source>
        <strain evidence="2 3">MEX-2019</strain>
        <tissue evidence="2">Muscle</tissue>
    </source>
</reference>
<sequence>MSGASSRSDGSVPPLQCPGGPSGALSAQLSQSADVLCSAPGWRDVLCCTHLTSKLKAATEETDRLSGYSDHSHVETVWLTE</sequence>